<dbReference type="Gene3D" id="1.10.287.950">
    <property type="entry name" value="Methyl-accepting chemotaxis protein"/>
    <property type="match status" value="1"/>
</dbReference>
<feature type="transmembrane region" description="Helical" evidence="6">
    <location>
        <begin position="188"/>
        <end position="211"/>
    </location>
</feature>
<keyword evidence="2" id="KW-0997">Cell inner membrane</keyword>
<dbReference type="SMART" id="SM00304">
    <property type="entry name" value="HAMP"/>
    <property type="match status" value="1"/>
</dbReference>
<dbReference type="InterPro" id="IPR004090">
    <property type="entry name" value="Chemotax_Me-accpt_rcpt"/>
</dbReference>
<dbReference type="InterPro" id="IPR047347">
    <property type="entry name" value="YvaQ-like_sensor"/>
</dbReference>
<comment type="subcellular location">
    <subcellularLocation>
        <location evidence="1">Cell inner membrane</location>
        <topology evidence="1">Multi-pass membrane protein</topology>
    </subcellularLocation>
</comment>
<comment type="caution">
    <text evidence="10">The sequence shown here is derived from an EMBL/GenBank/DDBJ whole genome shotgun (WGS) entry which is preliminary data.</text>
</comment>
<proteinExistence type="inferred from homology"/>
<name>A0ABS5IBV9_9PROT</name>
<evidence type="ECO:0000256" key="5">
    <source>
        <dbReference type="PROSITE-ProRule" id="PRU00284"/>
    </source>
</evidence>
<evidence type="ECO:0000256" key="6">
    <source>
        <dbReference type="SAM" id="Phobius"/>
    </source>
</evidence>
<dbReference type="SMART" id="SM00283">
    <property type="entry name" value="MA"/>
    <property type="match status" value="1"/>
</dbReference>
<dbReference type="PANTHER" id="PTHR32089">
    <property type="entry name" value="METHYL-ACCEPTING CHEMOTAXIS PROTEIN MCPB"/>
    <property type="match status" value="1"/>
</dbReference>
<keyword evidence="6" id="KW-0472">Membrane</keyword>
<dbReference type="PROSITE" id="PS50192">
    <property type="entry name" value="T_SNARE"/>
    <property type="match status" value="1"/>
</dbReference>
<dbReference type="CDD" id="cd06225">
    <property type="entry name" value="HAMP"/>
    <property type="match status" value="1"/>
</dbReference>
<dbReference type="EMBL" id="JAGTUF010000003">
    <property type="protein sequence ID" value="MBR9971178.1"/>
    <property type="molecule type" value="Genomic_DNA"/>
</dbReference>
<dbReference type="PANTHER" id="PTHR32089:SF112">
    <property type="entry name" value="LYSOZYME-LIKE PROTEIN-RELATED"/>
    <property type="match status" value="1"/>
</dbReference>
<dbReference type="PROSITE" id="PS50111">
    <property type="entry name" value="CHEMOTAXIS_TRANSDUC_2"/>
    <property type="match status" value="1"/>
</dbReference>
<keyword evidence="6" id="KW-0812">Transmembrane</keyword>
<sequence>MSVLDNMNIGKKLVVAFGVILLLLVINVALGFSGVRKLESAGSDLADNWLPSVQAVGRLQNVAQTFRRWELLHVLATEADEMKAAEVQLGEISAQIAEARKTYEVLLSSDEERALYAKFGSDFDRYMVSHEKLISLSRQNRNDEAKTLLSAESLPLFQKMQATLEECVALNGKGAGHSREELRSVASMTTVITIVVFAVVAVLIIGAGLVLRSGIATPIVAMTEAMRKLADGDKTIVIPAQGRGDEVGAMASAVQVFKDNMIRAEQLAAEQEAERAVQLNRARAVDKLTKDFDNSVSSVLGIVSGAATEMEATAQSMTGNAQQTNDQATMVAAATEEASASVQTVATAAEELSASIAEIGRQVEQSSVTSRAAAEEAERTNKTVQDLAQTSVRIGEVVGLITTIASQTNLLALNATIEAARAGDAGKGFAVVANEVKSLANQTAKATEEITTQISSVQSATREAVRAIEGIVRRIGEINEIASAIAAAVEEQSAATTEIARNVQQAAAGTQEVSSSIGGVSQAASETGTSAEQVLAVARSLSQEAEGLKAMVDEFLGAVKAA</sequence>
<keyword evidence="6" id="KW-1133">Transmembrane helix</keyword>
<dbReference type="InterPro" id="IPR003660">
    <property type="entry name" value="HAMP_dom"/>
</dbReference>
<dbReference type="CDD" id="cd19411">
    <property type="entry name" value="MCP2201-like_sensor"/>
    <property type="match status" value="1"/>
</dbReference>
<keyword evidence="11" id="KW-1185">Reference proteome</keyword>
<evidence type="ECO:0000259" key="8">
    <source>
        <dbReference type="PROSITE" id="PS50192"/>
    </source>
</evidence>
<keyword evidence="2" id="KW-1003">Cell membrane</keyword>
<protein>
    <submittedName>
        <fullName evidence="10">MCP four helix bundle domain-containing protein</fullName>
    </submittedName>
</protein>
<evidence type="ECO:0000256" key="4">
    <source>
        <dbReference type="ARBA" id="ARBA00029447"/>
    </source>
</evidence>
<evidence type="ECO:0000256" key="3">
    <source>
        <dbReference type="ARBA" id="ARBA00023224"/>
    </source>
</evidence>
<evidence type="ECO:0000259" key="7">
    <source>
        <dbReference type="PROSITE" id="PS50111"/>
    </source>
</evidence>
<evidence type="ECO:0000256" key="1">
    <source>
        <dbReference type="ARBA" id="ARBA00004429"/>
    </source>
</evidence>
<evidence type="ECO:0000313" key="11">
    <source>
        <dbReference type="Proteomes" id="UP000680714"/>
    </source>
</evidence>
<dbReference type="Proteomes" id="UP000680714">
    <property type="component" value="Unassembled WGS sequence"/>
</dbReference>
<reference evidence="10 11" key="1">
    <citation type="submission" date="2021-04" db="EMBL/GenBank/DDBJ databases">
        <title>Magnetospirillum sulfuroxidans sp. nov., a facultative chemolithoautotrophic sulfur-oxidizing alphaproteobacterium isolated from freshwater sediment and proposals for Paramagetospirillum gen. nov., and Magnetospirillaceae fam. nov.</title>
        <authorList>
            <person name="Koziaeva V."/>
            <person name="Geelhoed J.S."/>
            <person name="Sorokin D.Y."/>
            <person name="Grouzdev D.S."/>
        </authorList>
    </citation>
    <scope>NUCLEOTIDE SEQUENCE [LARGE SCALE GENOMIC DNA]</scope>
    <source>
        <strain evidence="10 11">J10</strain>
    </source>
</reference>
<feature type="domain" description="T-SNARE coiled-coil homology" evidence="8">
    <location>
        <begin position="458"/>
        <end position="520"/>
    </location>
</feature>
<dbReference type="RefSeq" id="WP_211546693.1">
    <property type="nucleotide sequence ID" value="NZ_JAGTUF010000003.1"/>
</dbReference>
<gene>
    <name evidence="10" type="ORF">KEC16_05565</name>
</gene>
<dbReference type="Gene3D" id="6.10.340.10">
    <property type="match status" value="1"/>
</dbReference>
<dbReference type="InterPro" id="IPR004089">
    <property type="entry name" value="MCPsignal_dom"/>
</dbReference>
<dbReference type="PRINTS" id="PR00260">
    <property type="entry name" value="CHEMTRNSDUCR"/>
</dbReference>
<feature type="domain" description="HAMP" evidence="9">
    <location>
        <begin position="213"/>
        <end position="266"/>
    </location>
</feature>
<comment type="similarity">
    <text evidence="4">Belongs to the methyl-accepting chemotaxis (MCP) protein family.</text>
</comment>
<keyword evidence="3 5" id="KW-0807">Transducer</keyword>
<dbReference type="Pfam" id="PF00015">
    <property type="entry name" value="MCPsignal"/>
    <property type="match status" value="1"/>
</dbReference>
<evidence type="ECO:0000259" key="9">
    <source>
        <dbReference type="PROSITE" id="PS50885"/>
    </source>
</evidence>
<dbReference type="InterPro" id="IPR024478">
    <property type="entry name" value="HlyB_4HB_MCP"/>
</dbReference>
<evidence type="ECO:0000313" key="10">
    <source>
        <dbReference type="EMBL" id="MBR9971178.1"/>
    </source>
</evidence>
<dbReference type="SUPFAM" id="SSF58104">
    <property type="entry name" value="Methyl-accepting chemotaxis protein (MCP) signaling domain"/>
    <property type="match status" value="1"/>
</dbReference>
<dbReference type="Pfam" id="PF00672">
    <property type="entry name" value="HAMP"/>
    <property type="match status" value="1"/>
</dbReference>
<organism evidence="10 11">
    <name type="scientific">Magnetospirillum sulfuroxidans</name>
    <dbReference type="NCBI Taxonomy" id="611300"/>
    <lineage>
        <taxon>Bacteria</taxon>
        <taxon>Pseudomonadati</taxon>
        <taxon>Pseudomonadota</taxon>
        <taxon>Alphaproteobacteria</taxon>
        <taxon>Rhodospirillales</taxon>
        <taxon>Rhodospirillaceae</taxon>
        <taxon>Magnetospirillum</taxon>
    </lineage>
</organism>
<feature type="domain" description="Methyl-accepting transducer" evidence="7">
    <location>
        <begin position="306"/>
        <end position="542"/>
    </location>
</feature>
<evidence type="ECO:0000256" key="2">
    <source>
        <dbReference type="ARBA" id="ARBA00022519"/>
    </source>
</evidence>
<accession>A0ABS5IBV9</accession>
<dbReference type="InterPro" id="IPR000727">
    <property type="entry name" value="T_SNARE_dom"/>
</dbReference>
<dbReference type="Pfam" id="PF12729">
    <property type="entry name" value="4HB_MCP_1"/>
    <property type="match status" value="1"/>
</dbReference>
<dbReference type="PROSITE" id="PS50885">
    <property type="entry name" value="HAMP"/>
    <property type="match status" value="1"/>
</dbReference>